<name>A0A915KGN2_ROMCU</name>
<keyword evidence="1" id="KW-1185">Reference proteome</keyword>
<evidence type="ECO:0000313" key="1">
    <source>
        <dbReference type="Proteomes" id="UP000887565"/>
    </source>
</evidence>
<dbReference type="Proteomes" id="UP000887565">
    <property type="component" value="Unplaced"/>
</dbReference>
<protein>
    <submittedName>
        <fullName evidence="2">Uncharacterized protein</fullName>
    </submittedName>
</protein>
<proteinExistence type="predicted"/>
<dbReference type="WBParaSite" id="nRc.2.0.1.t37892-RA">
    <property type="protein sequence ID" value="nRc.2.0.1.t37892-RA"/>
    <property type="gene ID" value="nRc.2.0.1.g37892"/>
</dbReference>
<evidence type="ECO:0000313" key="2">
    <source>
        <dbReference type="WBParaSite" id="nRc.2.0.1.t37892-RA"/>
    </source>
</evidence>
<dbReference type="AlphaFoldDB" id="A0A915KGN2"/>
<accession>A0A915KGN2</accession>
<reference evidence="2" key="1">
    <citation type="submission" date="2022-11" db="UniProtKB">
        <authorList>
            <consortium name="WormBaseParasite"/>
        </authorList>
    </citation>
    <scope>IDENTIFICATION</scope>
</reference>
<sequence length="211" mass="23419">MSTFLFTSSKRDSPTFCLAPAVTTTIVELAMTARQGVHTEIQEKIYGRSTRGNSSNAGRIFASVRRRVSEGSTGLLSSRSLKILKIDTYLMSIEYAQAIPTAPTPTIAIFDPFPIVSAPAVDDGVPTPRSSVFVERFLRPLRLDDFSDDDDFRLPPPPLELFFRRSLAPLELFLFLHSTLPSALTLTGGDFSSTKLKAFYEPNHFHTTEQL</sequence>
<organism evidence="1 2">
    <name type="scientific">Romanomermis culicivorax</name>
    <name type="common">Nematode worm</name>
    <dbReference type="NCBI Taxonomy" id="13658"/>
    <lineage>
        <taxon>Eukaryota</taxon>
        <taxon>Metazoa</taxon>
        <taxon>Ecdysozoa</taxon>
        <taxon>Nematoda</taxon>
        <taxon>Enoplea</taxon>
        <taxon>Dorylaimia</taxon>
        <taxon>Mermithida</taxon>
        <taxon>Mermithoidea</taxon>
        <taxon>Mermithidae</taxon>
        <taxon>Romanomermis</taxon>
    </lineage>
</organism>